<reference evidence="2" key="1">
    <citation type="submission" date="2021-03" db="EMBL/GenBank/DDBJ databases">
        <title>Complete Genome of Pseudoalteromonas xiamenensis STKMTI.2, a new potential marine bacterium producing anti-Vibrio compounds.</title>
        <authorList>
            <person name="Handayani D.P."/>
            <person name="Isnansetyo A."/>
            <person name="Istiqomah I."/>
            <person name="Jumina J."/>
        </authorList>
    </citation>
    <scope>NUCLEOTIDE SEQUENCE</scope>
    <source>
        <strain evidence="2">STKMTI.2</strain>
    </source>
</reference>
<dbReference type="Pfam" id="PF01636">
    <property type="entry name" value="APH"/>
    <property type="match status" value="1"/>
</dbReference>
<evidence type="ECO:0000313" key="2">
    <source>
        <dbReference type="EMBL" id="QTH71044.1"/>
    </source>
</evidence>
<feature type="domain" description="Aminoglycoside phosphotransferase" evidence="1">
    <location>
        <begin position="37"/>
        <end position="142"/>
    </location>
</feature>
<gene>
    <name evidence="2" type="ORF">J5O05_14440</name>
</gene>
<evidence type="ECO:0000259" key="1">
    <source>
        <dbReference type="Pfam" id="PF01636"/>
    </source>
</evidence>
<protein>
    <submittedName>
        <fullName evidence="2">Aminoglycoside phosphotransferase family protein</fullName>
    </submittedName>
</protein>
<organism evidence="2 3">
    <name type="scientific">Pseudoalteromonas xiamenensis</name>
    <dbReference type="NCBI Taxonomy" id="882626"/>
    <lineage>
        <taxon>Bacteria</taxon>
        <taxon>Pseudomonadati</taxon>
        <taxon>Pseudomonadota</taxon>
        <taxon>Gammaproteobacteria</taxon>
        <taxon>Alteromonadales</taxon>
        <taxon>Pseudoalteromonadaceae</taxon>
        <taxon>Pseudoalteromonas</taxon>
    </lineage>
</organism>
<sequence length="299" mass="33912">MNKVTASPHGLNLMSDMLNRSELDWIATKLGKRFIINEIVGGANNQGFLIEADSKSFFLKRFAKAESSKVKLEREVKFATVLNQLGIKQIASPIAFCSELLISLFEYLDGSKITHVVDTDVVCAVDFIANINCPQPSPYPLPYASESPENYIDFYNIIKNRIARLLEVKVPQQFQNAFSSLLNSIEDTANETVNNINIDWNISLDRGYLSPSDFGFHNAIKKNHEIFFFDFEYAGYDSLWKLFCDFFAQPAIPVPISYSNLFLENPLFIRLKEQPEPLASYLHSDSTEVVPHHAQRVSP</sequence>
<dbReference type="KEGG" id="pxi:J5O05_14440"/>
<accession>A0A975DGB6</accession>
<dbReference type="RefSeq" id="WP_208842686.1">
    <property type="nucleotide sequence ID" value="NZ_CP072133.1"/>
</dbReference>
<dbReference type="Proteomes" id="UP000664904">
    <property type="component" value="Chromosome"/>
</dbReference>
<dbReference type="SUPFAM" id="SSF56112">
    <property type="entry name" value="Protein kinase-like (PK-like)"/>
    <property type="match status" value="1"/>
</dbReference>
<proteinExistence type="predicted"/>
<dbReference type="InterPro" id="IPR002575">
    <property type="entry name" value="Aminoglycoside_PTrfase"/>
</dbReference>
<name>A0A975DGB6_9GAMM</name>
<keyword evidence="3" id="KW-1185">Reference proteome</keyword>
<evidence type="ECO:0000313" key="3">
    <source>
        <dbReference type="Proteomes" id="UP000664904"/>
    </source>
</evidence>
<dbReference type="AlphaFoldDB" id="A0A975DGB6"/>
<dbReference type="InterPro" id="IPR011009">
    <property type="entry name" value="Kinase-like_dom_sf"/>
</dbReference>
<dbReference type="EMBL" id="CP072133">
    <property type="protein sequence ID" value="QTH71044.1"/>
    <property type="molecule type" value="Genomic_DNA"/>
</dbReference>